<dbReference type="HOGENOM" id="CLU_142825_3_3_7"/>
<organism evidence="7 8">
    <name type="scientific">Arcobacter nitrofigilis (strain ATCC 33309 / DSM 7299 / CCUG 15893 / LMG 7604 / NCTC 12251 / CI)</name>
    <name type="common">Campylobacter nitrofigilis</name>
    <dbReference type="NCBI Taxonomy" id="572480"/>
    <lineage>
        <taxon>Bacteria</taxon>
        <taxon>Pseudomonadati</taxon>
        <taxon>Campylobacterota</taxon>
        <taxon>Epsilonproteobacteria</taxon>
        <taxon>Campylobacterales</taxon>
        <taxon>Arcobacteraceae</taxon>
        <taxon>Arcobacter</taxon>
    </lineage>
</organism>
<keyword evidence="2" id="KW-1277">Toxin-antitoxin system</keyword>
<dbReference type="RefSeq" id="WP_013134815.1">
    <property type="nucleotide sequence ID" value="NC_014166.1"/>
</dbReference>
<dbReference type="PANTHER" id="PTHR34139">
    <property type="entry name" value="UPF0331 PROTEIN MJ0127"/>
    <property type="match status" value="1"/>
</dbReference>
<dbReference type="eggNOG" id="COG2361">
    <property type="taxonomic scope" value="Bacteria"/>
</dbReference>
<dbReference type="EMBL" id="CP001999">
    <property type="protein sequence ID" value="ADG92670.1"/>
    <property type="molecule type" value="Genomic_DNA"/>
</dbReference>
<dbReference type="AlphaFoldDB" id="D5V388"/>
<protein>
    <recommendedName>
        <fullName evidence="9">DUF86 domain-containing protein</fullName>
    </recommendedName>
</protein>
<sequence>MFKSNRDYKLYIEDIAFECKNIKKFIENITYGEFTENLEKVYAVAKAFENIGEAVKNIPKGLTENYPEIPWSEIAKMRDVLTHHYFGVDDKVLWDTLDEDFDEFEKAVNDMLSKLDNKS</sequence>
<dbReference type="InterPro" id="IPR051813">
    <property type="entry name" value="HepT_RNase_toxin"/>
</dbReference>
<evidence type="ECO:0008006" key="9">
    <source>
        <dbReference type="Google" id="ProtNLM"/>
    </source>
</evidence>
<dbReference type="Pfam" id="PF01934">
    <property type="entry name" value="HepT-like"/>
    <property type="match status" value="1"/>
</dbReference>
<dbReference type="GO" id="GO:0000166">
    <property type="term" value="F:nucleotide binding"/>
    <property type="evidence" value="ECO:0007669"/>
    <property type="project" value="UniProtKB-KW"/>
</dbReference>
<dbReference type="GO" id="GO:0004540">
    <property type="term" value="F:RNA nuclease activity"/>
    <property type="evidence" value="ECO:0007669"/>
    <property type="project" value="InterPro"/>
</dbReference>
<dbReference type="PANTHER" id="PTHR34139:SF1">
    <property type="entry name" value="RNASE MJ1380-RELATED"/>
    <property type="match status" value="1"/>
</dbReference>
<evidence type="ECO:0000256" key="4">
    <source>
        <dbReference type="ARBA" id="ARBA00022741"/>
    </source>
</evidence>
<dbReference type="Gene3D" id="1.20.120.580">
    <property type="entry name" value="bsu32300-like"/>
    <property type="match status" value="1"/>
</dbReference>
<accession>D5V388</accession>
<reference evidence="7 8" key="1">
    <citation type="journal article" date="2010" name="Stand. Genomic Sci.">
        <title>Complete genome sequence of Arcobacter nitrofigilis type strain (CI).</title>
        <authorList>
            <person name="Pati A."/>
            <person name="Gronow S."/>
            <person name="Lapidus A."/>
            <person name="Copeland A."/>
            <person name="Glavina Del Rio T."/>
            <person name="Nolan M."/>
            <person name="Lucas S."/>
            <person name="Tice H."/>
            <person name="Cheng J.F."/>
            <person name="Han C."/>
            <person name="Chertkov O."/>
            <person name="Bruce D."/>
            <person name="Tapia R."/>
            <person name="Goodwin L."/>
            <person name="Pitluck S."/>
            <person name="Liolios K."/>
            <person name="Ivanova N."/>
            <person name="Mavromatis K."/>
            <person name="Chen A."/>
            <person name="Palaniappan K."/>
            <person name="Land M."/>
            <person name="Hauser L."/>
            <person name="Chang Y.J."/>
            <person name="Jeffries C.D."/>
            <person name="Detter J.C."/>
            <person name="Rohde M."/>
            <person name="Goker M."/>
            <person name="Bristow J."/>
            <person name="Eisen J.A."/>
            <person name="Markowitz V."/>
            <person name="Hugenholtz P."/>
            <person name="Klenk H.P."/>
            <person name="Kyrpides N.C."/>
        </authorList>
    </citation>
    <scope>NUCLEOTIDE SEQUENCE [LARGE SCALE GENOMIC DNA]</scope>
    <source>
        <strain evidence="8">ATCC 33309 / DSM 7299 / CCUG 15893 / LMG 7604 / NCTC 12251 / CI</strain>
    </source>
</reference>
<dbReference type="InterPro" id="IPR008201">
    <property type="entry name" value="HepT-like"/>
</dbReference>
<dbReference type="GO" id="GO:0016787">
    <property type="term" value="F:hydrolase activity"/>
    <property type="evidence" value="ECO:0007669"/>
    <property type="project" value="UniProtKB-KW"/>
</dbReference>
<evidence type="ECO:0000256" key="2">
    <source>
        <dbReference type="ARBA" id="ARBA00022649"/>
    </source>
</evidence>
<keyword evidence="5" id="KW-0378">Hydrolase</keyword>
<evidence type="ECO:0000256" key="6">
    <source>
        <dbReference type="ARBA" id="ARBA00024207"/>
    </source>
</evidence>
<evidence type="ECO:0000256" key="5">
    <source>
        <dbReference type="ARBA" id="ARBA00022801"/>
    </source>
</evidence>
<keyword evidence="1" id="KW-0597">Phosphoprotein</keyword>
<dbReference type="STRING" id="572480.Arnit_1007"/>
<keyword evidence="8" id="KW-1185">Reference proteome</keyword>
<comment type="similarity">
    <text evidence="6">Belongs to the HepT RNase toxin family.</text>
</comment>
<evidence type="ECO:0000313" key="7">
    <source>
        <dbReference type="EMBL" id="ADG92670.1"/>
    </source>
</evidence>
<dbReference type="KEGG" id="ant:Arnit_1007"/>
<evidence type="ECO:0000256" key="1">
    <source>
        <dbReference type="ARBA" id="ARBA00022553"/>
    </source>
</evidence>
<keyword evidence="3" id="KW-0540">Nuclease</keyword>
<keyword evidence="4" id="KW-0547">Nucleotide-binding</keyword>
<dbReference type="OrthoDB" id="9802833at2"/>
<name>D5V388_ARCNC</name>
<evidence type="ECO:0000313" key="8">
    <source>
        <dbReference type="Proteomes" id="UP000000939"/>
    </source>
</evidence>
<evidence type="ECO:0000256" key="3">
    <source>
        <dbReference type="ARBA" id="ARBA00022722"/>
    </source>
</evidence>
<dbReference type="GO" id="GO:0110001">
    <property type="term" value="C:toxin-antitoxin complex"/>
    <property type="evidence" value="ECO:0007669"/>
    <property type="project" value="InterPro"/>
</dbReference>
<gene>
    <name evidence="7" type="ordered locus">Arnit_1007</name>
</gene>
<dbReference type="Proteomes" id="UP000000939">
    <property type="component" value="Chromosome"/>
</dbReference>
<proteinExistence type="inferred from homology"/>
<dbReference type="InterPro" id="IPR037038">
    <property type="entry name" value="HepT-like_sf"/>
</dbReference>